<evidence type="ECO:0000259" key="6">
    <source>
        <dbReference type="PROSITE" id="PS50106"/>
    </source>
</evidence>
<dbReference type="SMART" id="SM00228">
    <property type="entry name" value="PDZ"/>
    <property type="match status" value="1"/>
</dbReference>
<name>A0A9P2TBV6_THEFU</name>
<dbReference type="Pfam" id="PF13180">
    <property type="entry name" value="PDZ_2"/>
    <property type="match status" value="1"/>
</dbReference>
<keyword evidence="4" id="KW-0720">Serine protease</keyword>
<dbReference type="PRINTS" id="PR00834">
    <property type="entry name" value="PROTEASES2C"/>
</dbReference>
<proteinExistence type="inferred from homology"/>
<evidence type="ECO:0000256" key="3">
    <source>
        <dbReference type="ARBA" id="ARBA00022801"/>
    </source>
</evidence>
<dbReference type="EMBL" id="AOSG01000014">
    <property type="protein sequence ID" value="EOR72384.1"/>
    <property type="molecule type" value="Genomic_DNA"/>
</dbReference>
<evidence type="ECO:0000256" key="2">
    <source>
        <dbReference type="ARBA" id="ARBA00022670"/>
    </source>
</evidence>
<dbReference type="InterPro" id="IPR001940">
    <property type="entry name" value="Peptidase_S1C"/>
</dbReference>
<keyword evidence="3" id="KW-0378">Hydrolase</keyword>
<evidence type="ECO:0000256" key="5">
    <source>
        <dbReference type="SAM" id="MobiDB-lite"/>
    </source>
</evidence>
<accession>A0A9P2TBV6</accession>
<dbReference type="InterPro" id="IPR001478">
    <property type="entry name" value="PDZ"/>
</dbReference>
<dbReference type="PANTHER" id="PTHR43343:SF3">
    <property type="entry name" value="PROTEASE DO-LIKE 8, CHLOROPLASTIC"/>
    <property type="match status" value="1"/>
</dbReference>
<dbReference type="SUPFAM" id="SSF50494">
    <property type="entry name" value="Trypsin-like serine proteases"/>
    <property type="match status" value="1"/>
</dbReference>
<dbReference type="InterPro" id="IPR009003">
    <property type="entry name" value="Peptidase_S1_PA"/>
</dbReference>
<dbReference type="GO" id="GO:0006508">
    <property type="term" value="P:proteolysis"/>
    <property type="evidence" value="ECO:0007669"/>
    <property type="project" value="UniProtKB-KW"/>
</dbReference>
<reference evidence="7 8" key="1">
    <citation type="journal article" date="2013" name="Genome Announc.">
        <title>Draft Genome Sequence of the Lignocellulose Decomposer Thermobifida fusca Strain TM51.</title>
        <authorList>
            <person name="Toth A."/>
            <person name="Barna T."/>
            <person name="Nagy I."/>
            <person name="Horvath B."/>
            <person name="Nagy I."/>
            <person name="Tancsics A."/>
            <person name="Kriszt B."/>
            <person name="Baka E."/>
            <person name="Fekete C."/>
            <person name="Kukolya J."/>
        </authorList>
    </citation>
    <scope>NUCLEOTIDE SEQUENCE [LARGE SCALE GENOMIC DNA]</scope>
    <source>
        <strain evidence="7 8">TM51</strain>
    </source>
</reference>
<dbReference type="Gene3D" id="2.40.10.120">
    <property type="match status" value="1"/>
</dbReference>
<evidence type="ECO:0000313" key="7">
    <source>
        <dbReference type="EMBL" id="EOR72384.1"/>
    </source>
</evidence>
<dbReference type="SUPFAM" id="SSF50156">
    <property type="entry name" value="PDZ domain-like"/>
    <property type="match status" value="1"/>
</dbReference>
<evidence type="ECO:0000256" key="1">
    <source>
        <dbReference type="ARBA" id="ARBA00010541"/>
    </source>
</evidence>
<feature type="domain" description="PDZ" evidence="6">
    <location>
        <begin position="296"/>
        <end position="348"/>
    </location>
</feature>
<comment type="similarity">
    <text evidence="1">Belongs to the peptidase S1C family.</text>
</comment>
<dbReference type="Gene3D" id="2.30.42.10">
    <property type="match status" value="1"/>
</dbReference>
<dbReference type="Pfam" id="PF13365">
    <property type="entry name" value="Trypsin_2"/>
    <property type="match status" value="1"/>
</dbReference>
<keyword evidence="2 7" id="KW-0645">Protease</keyword>
<evidence type="ECO:0000256" key="4">
    <source>
        <dbReference type="ARBA" id="ARBA00022825"/>
    </source>
</evidence>
<feature type="region of interest" description="Disordered" evidence="5">
    <location>
        <begin position="30"/>
        <end position="55"/>
    </location>
</feature>
<dbReference type="FunFam" id="2.40.10.10:FF:000001">
    <property type="entry name" value="Periplasmic serine protease DegS"/>
    <property type="match status" value="1"/>
</dbReference>
<keyword evidence="8" id="KW-1185">Reference proteome</keyword>
<dbReference type="Proteomes" id="UP000014184">
    <property type="component" value="Unassembled WGS sequence"/>
</dbReference>
<sequence length="362" mass="36703">MPLWAVLLIVMVVAAGSAGVGGMVGASLVAPEESPPPQSSGALNNEVPSDVPSRAPDTIAGVAQRVSPSVVSIRSTSPQLSGNGSGFVIEGNYVVTNNHVVDAVRRGGIEVVYSDGHVSRAEVVGAAASSDLAVLKLADPLDVEPLEFGDSDEVAVGDTVIAIGAPLGLDGTVTSGIVSALNRPVTVGEDGQEAYLSAIQTDAAINPGNSGGPLVNEQGLVIGVNSAIATMSGSSGEQSGSIGLGFAIPSNQASRVVEQLIETGEAPHAVIGAILDLRYPEQGALIMEAGRGAETVMRGGPADQAGLRPGDVIVEFDGTTVRDATQLITLIHTKAPGDRVEVRYLRNGREHTTTLVLGSSND</sequence>
<dbReference type="InterPro" id="IPR036034">
    <property type="entry name" value="PDZ_sf"/>
</dbReference>
<dbReference type="PANTHER" id="PTHR43343">
    <property type="entry name" value="PEPTIDASE S12"/>
    <property type="match status" value="1"/>
</dbReference>
<dbReference type="GO" id="GO:0004252">
    <property type="term" value="F:serine-type endopeptidase activity"/>
    <property type="evidence" value="ECO:0007669"/>
    <property type="project" value="InterPro"/>
</dbReference>
<dbReference type="InterPro" id="IPR051201">
    <property type="entry name" value="Chloro_Bact_Ser_Proteases"/>
</dbReference>
<dbReference type="AlphaFoldDB" id="A0A9P2TBV6"/>
<gene>
    <name evidence="7" type="ORF">TM51_02898</name>
</gene>
<evidence type="ECO:0000313" key="8">
    <source>
        <dbReference type="Proteomes" id="UP000014184"/>
    </source>
</evidence>
<protein>
    <submittedName>
        <fullName evidence="7">Serine protease</fullName>
    </submittedName>
</protein>
<comment type="caution">
    <text evidence="7">The sequence shown here is derived from an EMBL/GenBank/DDBJ whole genome shotgun (WGS) entry which is preliminary data.</text>
</comment>
<dbReference type="PROSITE" id="PS50106">
    <property type="entry name" value="PDZ"/>
    <property type="match status" value="1"/>
</dbReference>
<organism evidence="7 8">
    <name type="scientific">Thermobifida fusca TM51</name>
    <dbReference type="NCBI Taxonomy" id="1169414"/>
    <lineage>
        <taxon>Bacteria</taxon>
        <taxon>Bacillati</taxon>
        <taxon>Actinomycetota</taxon>
        <taxon>Actinomycetes</taxon>
        <taxon>Streptosporangiales</taxon>
        <taxon>Nocardiopsidaceae</taxon>
        <taxon>Thermobifida</taxon>
    </lineage>
</organism>